<dbReference type="PIRSF" id="PIRSF007951">
    <property type="entry name" value="Hemolysin, aegerolysin type"/>
    <property type="match status" value="1"/>
</dbReference>
<evidence type="ECO:0000313" key="2">
    <source>
        <dbReference type="EMBL" id="MFB9328696.1"/>
    </source>
</evidence>
<comment type="similarity">
    <text evidence="1">Belongs to the aegerolysin family.</text>
</comment>
<protein>
    <submittedName>
        <fullName evidence="2">Aegerolysin family protein</fullName>
    </submittedName>
</protein>
<keyword evidence="3" id="KW-1185">Reference proteome</keyword>
<dbReference type="Proteomes" id="UP001589747">
    <property type="component" value="Unassembled WGS sequence"/>
</dbReference>
<dbReference type="InterPro" id="IPR009413">
    <property type="entry name" value="Aegerolysin-typ"/>
</dbReference>
<gene>
    <name evidence="2" type="ORF">ACFFSY_22400</name>
</gene>
<evidence type="ECO:0000256" key="1">
    <source>
        <dbReference type="ARBA" id="ARBA00010795"/>
    </source>
</evidence>
<sequence>MAYNLFVELSIQNYNADVTIRNVKVEWGKLYQFGNKDQEIPVHEMEGTVVKAGTNTWFCACGREWSPSGPGGSFQLFDSDNNWIATYTWDCPNGERFNRSELEKNSASNFRFDFNPGNQNHIGDVQHYGKAIGNAHLRIWDITKSPYARRNY</sequence>
<evidence type="ECO:0000313" key="3">
    <source>
        <dbReference type="Proteomes" id="UP001589747"/>
    </source>
</evidence>
<proteinExistence type="inferred from homology"/>
<name>A0ABV5KTY3_9BACL</name>
<organism evidence="2 3">
    <name type="scientific">Paenibacillus aurantiacus</name>
    <dbReference type="NCBI Taxonomy" id="1936118"/>
    <lineage>
        <taxon>Bacteria</taxon>
        <taxon>Bacillati</taxon>
        <taxon>Bacillota</taxon>
        <taxon>Bacilli</taxon>
        <taxon>Bacillales</taxon>
        <taxon>Paenibacillaceae</taxon>
        <taxon>Paenibacillus</taxon>
    </lineage>
</organism>
<accession>A0ABV5KTY3</accession>
<dbReference type="Gene3D" id="2.60.270.50">
    <property type="match status" value="1"/>
</dbReference>
<reference evidence="2 3" key="1">
    <citation type="submission" date="2024-09" db="EMBL/GenBank/DDBJ databases">
        <authorList>
            <person name="Sun Q."/>
            <person name="Mori K."/>
        </authorList>
    </citation>
    <scope>NUCLEOTIDE SEQUENCE [LARGE SCALE GENOMIC DNA]</scope>
    <source>
        <strain evidence="2 3">TISTR 2452</strain>
    </source>
</reference>
<dbReference type="EMBL" id="JBHMDO010000034">
    <property type="protein sequence ID" value="MFB9328696.1"/>
    <property type="molecule type" value="Genomic_DNA"/>
</dbReference>
<dbReference type="RefSeq" id="WP_377498245.1">
    <property type="nucleotide sequence ID" value="NZ_JBHMDO010000034.1"/>
</dbReference>
<comment type="caution">
    <text evidence="2">The sequence shown here is derived from an EMBL/GenBank/DDBJ whole genome shotgun (WGS) entry which is preliminary data.</text>
</comment>
<dbReference type="Pfam" id="PF06355">
    <property type="entry name" value="Aegerolysin"/>
    <property type="match status" value="1"/>
</dbReference>